<gene>
    <name evidence="2" type="ORF">ARMSODRAFT_381735</name>
</gene>
<organism evidence="2 3">
    <name type="scientific">Armillaria solidipes</name>
    <dbReference type="NCBI Taxonomy" id="1076256"/>
    <lineage>
        <taxon>Eukaryota</taxon>
        <taxon>Fungi</taxon>
        <taxon>Dikarya</taxon>
        <taxon>Basidiomycota</taxon>
        <taxon>Agaricomycotina</taxon>
        <taxon>Agaricomycetes</taxon>
        <taxon>Agaricomycetidae</taxon>
        <taxon>Agaricales</taxon>
        <taxon>Marasmiineae</taxon>
        <taxon>Physalacriaceae</taxon>
        <taxon>Armillaria</taxon>
    </lineage>
</organism>
<evidence type="ECO:0000256" key="1">
    <source>
        <dbReference type="SAM" id="MobiDB-lite"/>
    </source>
</evidence>
<evidence type="ECO:0000313" key="2">
    <source>
        <dbReference type="EMBL" id="PBK65936.1"/>
    </source>
</evidence>
<reference evidence="3" key="1">
    <citation type="journal article" date="2017" name="Nat. Ecol. Evol.">
        <title>Genome expansion and lineage-specific genetic innovations in the forest pathogenic fungi Armillaria.</title>
        <authorList>
            <person name="Sipos G."/>
            <person name="Prasanna A.N."/>
            <person name="Walter M.C."/>
            <person name="O'Connor E."/>
            <person name="Balint B."/>
            <person name="Krizsan K."/>
            <person name="Kiss B."/>
            <person name="Hess J."/>
            <person name="Varga T."/>
            <person name="Slot J."/>
            <person name="Riley R."/>
            <person name="Boka B."/>
            <person name="Rigling D."/>
            <person name="Barry K."/>
            <person name="Lee J."/>
            <person name="Mihaltcheva S."/>
            <person name="LaButti K."/>
            <person name="Lipzen A."/>
            <person name="Waldron R."/>
            <person name="Moloney N.M."/>
            <person name="Sperisen C."/>
            <person name="Kredics L."/>
            <person name="Vagvoelgyi C."/>
            <person name="Patrignani A."/>
            <person name="Fitzpatrick D."/>
            <person name="Nagy I."/>
            <person name="Doyle S."/>
            <person name="Anderson J.B."/>
            <person name="Grigoriev I.V."/>
            <person name="Gueldener U."/>
            <person name="Muensterkoetter M."/>
            <person name="Nagy L.G."/>
        </authorList>
    </citation>
    <scope>NUCLEOTIDE SEQUENCE [LARGE SCALE GENOMIC DNA]</scope>
    <source>
        <strain evidence="3">28-4</strain>
    </source>
</reference>
<protein>
    <submittedName>
        <fullName evidence="2">Uncharacterized protein</fullName>
    </submittedName>
</protein>
<dbReference type="EMBL" id="KZ293443">
    <property type="protein sequence ID" value="PBK65936.1"/>
    <property type="molecule type" value="Genomic_DNA"/>
</dbReference>
<accession>A0A2H3BS76</accession>
<proteinExistence type="predicted"/>
<keyword evidence="3" id="KW-1185">Reference proteome</keyword>
<dbReference type="Proteomes" id="UP000218334">
    <property type="component" value="Unassembled WGS sequence"/>
</dbReference>
<feature type="compositionally biased region" description="Polar residues" evidence="1">
    <location>
        <begin position="101"/>
        <end position="137"/>
    </location>
</feature>
<feature type="compositionally biased region" description="Polar residues" evidence="1">
    <location>
        <begin position="194"/>
        <end position="207"/>
    </location>
</feature>
<evidence type="ECO:0000313" key="3">
    <source>
        <dbReference type="Proteomes" id="UP000218334"/>
    </source>
</evidence>
<feature type="region of interest" description="Disordered" evidence="1">
    <location>
        <begin position="160"/>
        <end position="214"/>
    </location>
</feature>
<dbReference type="AlphaFoldDB" id="A0A2H3BS76"/>
<sequence length="214" mass="23502">MLQHWVIPDAQHPFWEQTRIAFDRQSSTNILYELPVSALQLFNPNLPPPPPPRRVPGHTAGNQAVNTTGQTDMAAAMQNMTITTRVDVFQAASHHVGTGPISYNQSQQHRQPISPTSPRSHPSYSQQTSPRAATFAPSNNILYPGAMVVPIHHLPQGSSNTMAFATDASMDPNRTPTARRLPPYPNTPLRRGTSDSTPTKPQGTSGQYRPYPPN</sequence>
<name>A0A2H3BS76_9AGAR</name>
<feature type="region of interest" description="Disordered" evidence="1">
    <location>
        <begin position="97"/>
        <end position="137"/>
    </location>
</feature>